<dbReference type="GO" id="GO:0005737">
    <property type="term" value="C:cytoplasm"/>
    <property type="evidence" value="ECO:0007669"/>
    <property type="project" value="TreeGrafter"/>
</dbReference>
<keyword evidence="4 8" id="KW-0547">Nucleotide-binding</keyword>
<feature type="binding site" evidence="9">
    <location>
        <position position="12"/>
    </location>
    <ligand>
        <name>1D-myo-inositol 1,3,4-trisphosphate</name>
        <dbReference type="ChEBI" id="CHEBI:58414"/>
    </ligand>
</feature>
<keyword evidence="7 8" id="KW-0460">Magnesium</keyword>
<dbReference type="InterPro" id="IPR008656">
    <property type="entry name" value="Inositol_tetrakis-P_1-kinase"/>
</dbReference>
<comment type="similarity">
    <text evidence="1 8">Belongs to the ITPK1 family.</text>
</comment>
<dbReference type="GO" id="GO:0052726">
    <property type="term" value="F:inositol-1,3,4-trisphosphate 5-kinase activity"/>
    <property type="evidence" value="ECO:0007669"/>
    <property type="project" value="InterPro"/>
</dbReference>
<feature type="binding site" evidence="10">
    <location>
        <position position="306"/>
    </location>
    <ligand>
        <name>Mg(2+)</name>
        <dbReference type="ChEBI" id="CHEBI:18420"/>
        <label>1</label>
    </ligand>
</feature>
<evidence type="ECO:0000256" key="9">
    <source>
        <dbReference type="PIRSR" id="PIRSR038186-1"/>
    </source>
</evidence>
<evidence type="ECO:0000313" key="14">
    <source>
        <dbReference type="Proteomes" id="UP000308267"/>
    </source>
</evidence>
<feature type="binding site" evidence="9">
    <location>
        <position position="145"/>
    </location>
    <ligand>
        <name>ATP</name>
        <dbReference type="ChEBI" id="CHEBI:30616"/>
    </ligand>
</feature>
<evidence type="ECO:0000256" key="7">
    <source>
        <dbReference type="ARBA" id="ARBA00022842"/>
    </source>
</evidence>
<dbReference type="GO" id="GO:0005524">
    <property type="term" value="F:ATP binding"/>
    <property type="evidence" value="ECO:0007669"/>
    <property type="project" value="UniProtKB-KW"/>
</dbReference>
<feature type="binding site" evidence="9">
    <location>
        <begin position="177"/>
        <end position="188"/>
    </location>
    <ligand>
        <name>ATP</name>
        <dbReference type="ChEBI" id="CHEBI:30616"/>
    </ligand>
</feature>
<dbReference type="EMBL" id="SJOL01003945">
    <property type="protein sequence ID" value="TGZ72218.1"/>
    <property type="molecule type" value="Genomic_DNA"/>
</dbReference>
<feature type="binding site" evidence="10">
    <location>
        <position position="272"/>
    </location>
    <ligand>
        <name>Mg(2+)</name>
        <dbReference type="ChEBI" id="CHEBI:18420"/>
        <label>1</label>
    </ligand>
</feature>
<organism evidence="13 14">
    <name type="scientific">Opisthorchis felineus</name>
    <dbReference type="NCBI Taxonomy" id="147828"/>
    <lineage>
        <taxon>Eukaryota</taxon>
        <taxon>Metazoa</taxon>
        <taxon>Spiralia</taxon>
        <taxon>Lophotrochozoa</taxon>
        <taxon>Platyhelminthes</taxon>
        <taxon>Trematoda</taxon>
        <taxon>Digenea</taxon>
        <taxon>Opisthorchiida</taxon>
        <taxon>Opisthorchiata</taxon>
        <taxon>Opisthorchiidae</taxon>
        <taxon>Opisthorchis</taxon>
    </lineage>
</organism>
<feature type="binding site" evidence="9">
    <location>
        <position position="312"/>
    </location>
    <ligand>
        <name>1D-myo-inositol 1,3,4-trisphosphate</name>
        <dbReference type="ChEBI" id="CHEBI:58414"/>
    </ligand>
</feature>
<feature type="binding site" evidence="9">
    <location>
        <position position="53"/>
    </location>
    <ligand>
        <name>1D-myo-inositol 1,3,4-trisphosphate</name>
        <dbReference type="ChEBI" id="CHEBI:58414"/>
    </ligand>
</feature>
<feature type="binding site" evidence="9">
    <location>
        <position position="308"/>
    </location>
    <ligand>
        <name>1D-myo-inositol 1,3,4-trisphosphate</name>
        <dbReference type="ChEBI" id="CHEBI:58414"/>
    </ligand>
</feature>
<keyword evidence="3 8" id="KW-0479">Metal-binding</keyword>
<evidence type="ECO:0000313" key="13">
    <source>
        <dbReference type="EMBL" id="TGZ72218.1"/>
    </source>
</evidence>
<evidence type="ECO:0000256" key="1">
    <source>
        <dbReference type="ARBA" id="ARBA00009601"/>
    </source>
</evidence>
<dbReference type="InterPro" id="IPR041429">
    <property type="entry name" value="ITPK1_N"/>
</dbReference>
<evidence type="ECO:0000259" key="12">
    <source>
        <dbReference type="Pfam" id="PF17927"/>
    </source>
</evidence>
<keyword evidence="14" id="KW-1185">Reference proteome</keyword>
<dbReference type="GO" id="GO:0032957">
    <property type="term" value="P:inositol trisphosphate metabolic process"/>
    <property type="evidence" value="ECO:0007669"/>
    <property type="project" value="InterPro"/>
</dbReference>
<feature type="binding site" evidence="10">
    <location>
        <position position="308"/>
    </location>
    <ligand>
        <name>Mg(2+)</name>
        <dbReference type="ChEBI" id="CHEBI:18420"/>
        <label>2</label>
    </ligand>
</feature>
<dbReference type="Gene3D" id="3.30.470.20">
    <property type="entry name" value="ATP-grasp fold, B domain"/>
    <property type="match status" value="1"/>
</dbReference>
<dbReference type="GO" id="GO:0047325">
    <property type="term" value="F:inositol-3,4,5,6-tetrakisphosphate 1-kinase activity"/>
    <property type="evidence" value="ECO:0007669"/>
    <property type="project" value="UniProtKB-EC"/>
</dbReference>
<comment type="caution">
    <text evidence="13">The sequence shown here is derived from an EMBL/GenBank/DDBJ whole genome shotgun (WGS) entry which is preliminary data.</text>
</comment>
<keyword evidence="2 8" id="KW-0808">Transferase</keyword>
<keyword evidence="5 8" id="KW-0418">Kinase</keyword>
<proteinExistence type="inferred from homology"/>
<keyword evidence="6 8" id="KW-0067">ATP-binding</keyword>
<evidence type="ECO:0000259" key="11">
    <source>
        <dbReference type="Pfam" id="PF05770"/>
    </source>
</evidence>
<dbReference type="GO" id="GO:0000287">
    <property type="term" value="F:magnesium ion binding"/>
    <property type="evidence" value="ECO:0007669"/>
    <property type="project" value="InterPro"/>
</dbReference>
<evidence type="ECO:0000256" key="4">
    <source>
        <dbReference type="ARBA" id="ARBA00022741"/>
    </source>
</evidence>
<comment type="catalytic activity">
    <reaction evidence="8">
        <text>1D-myo-inositol 3,4,5,6-tetrakisphosphate + ATP = 1D-myo-inositol 1,3,4,5,6-pentakisphosphate + ADP + H(+)</text>
        <dbReference type="Rhea" id="RHEA:12452"/>
        <dbReference type="ChEBI" id="CHEBI:15378"/>
        <dbReference type="ChEBI" id="CHEBI:30616"/>
        <dbReference type="ChEBI" id="CHEBI:57539"/>
        <dbReference type="ChEBI" id="CHEBI:57733"/>
        <dbReference type="ChEBI" id="CHEBI:456216"/>
        <dbReference type="EC" id="2.7.1.134"/>
    </reaction>
</comment>
<dbReference type="PANTHER" id="PTHR14217">
    <property type="entry name" value="INOSITOL-TETRAKISPHOSPHATE 1-KINASE"/>
    <property type="match status" value="1"/>
</dbReference>
<evidence type="ECO:0000256" key="3">
    <source>
        <dbReference type="ARBA" id="ARBA00022723"/>
    </source>
</evidence>
<evidence type="ECO:0000256" key="10">
    <source>
        <dbReference type="PIRSR" id="PIRSR038186-2"/>
    </source>
</evidence>
<dbReference type="InterPro" id="IPR040464">
    <property type="entry name" value="InsP(3)kin_ATP-grasp"/>
</dbReference>
<evidence type="ECO:0000256" key="6">
    <source>
        <dbReference type="ARBA" id="ARBA00022840"/>
    </source>
</evidence>
<feature type="binding site" evidence="10">
    <location>
        <position position="306"/>
    </location>
    <ligand>
        <name>Mg(2+)</name>
        <dbReference type="ChEBI" id="CHEBI:18420"/>
        <label>2</label>
    </ligand>
</feature>
<comment type="subunit">
    <text evidence="8">Monomer.</text>
</comment>
<dbReference type="Pfam" id="PF05770">
    <property type="entry name" value="Ins134_P3_kin"/>
    <property type="match status" value="1"/>
</dbReference>
<feature type="binding site" evidence="9">
    <location>
        <position position="93"/>
    </location>
    <ligand>
        <name>ATP</name>
        <dbReference type="ChEBI" id="CHEBI:30616"/>
    </ligand>
</feature>
<sequence length="344" mass="38311">MKTVGFLFEDQKIERLGLTSRMGILKSADLRFVKIDPYLPIDGQGPFDVILHKLSDLGDEDLTLYHKLESYVSRHPEVICIDQLSSVCALADRYDQCRVLSSSLNQSTLADTVFVPGFCLAKRNSTDENLKLMLENGIRFPLICKQLSTESEPNTRKMALVFNARGLEALNYPILLQQFINHDARLFKLFVIGKFVHIRLRPSIRNLSPSSSGENIFFESNTISKEDSISPLNVAGAVDNEHTVLSMQQRSLLLDIARQLRTDLKLDLFGIDVVECSGGDVLRTSTGACGDPNVNEKTTFRYAVIDVNPAPGYSGVPNFPEHLENLIREKLSLPLIPVPSGTMA</sequence>
<dbReference type="AlphaFoldDB" id="A0A4S2MD15"/>
<dbReference type="Proteomes" id="UP000308267">
    <property type="component" value="Unassembled WGS sequence"/>
</dbReference>
<protein>
    <recommendedName>
        <fullName evidence="8">Inositol-tetrakisphosphate 1-kinase</fullName>
        <ecNumber evidence="8">2.7.1.134</ecNumber>
    </recommendedName>
</protein>
<dbReference type="STRING" id="147828.A0A4S2MD15"/>
<feature type="domain" description="Inositol 1,3,4-trisphosphate 5/6-kinase ATP-grasp" evidence="11">
    <location>
        <begin position="111"/>
        <end position="275"/>
    </location>
</feature>
<feature type="binding site" evidence="9">
    <location>
        <position position="203"/>
    </location>
    <ligand>
        <name>ATP</name>
        <dbReference type="ChEBI" id="CHEBI:30616"/>
    </ligand>
</feature>
<comment type="cofactor">
    <cofactor evidence="8 10">
        <name>Mg(2+)</name>
        <dbReference type="ChEBI" id="CHEBI:18420"/>
    </cofactor>
    <text evidence="8 10">Binds 2 magnesium ions per subunit.</text>
</comment>
<reference evidence="13 14" key="1">
    <citation type="journal article" date="2019" name="BMC Genomics">
        <title>New insights from Opisthorchis felineus genome: update on genomics of the epidemiologically important liver flukes.</title>
        <authorList>
            <person name="Ershov N.I."/>
            <person name="Mordvinov V.A."/>
            <person name="Prokhortchouk E.B."/>
            <person name="Pakharukova M.Y."/>
            <person name="Gunbin K.V."/>
            <person name="Ustyantsev K."/>
            <person name="Genaev M.A."/>
            <person name="Blinov A.G."/>
            <person name="Mazur A."/>
            <person name="Boulygina E."/>
            <person name="Tsygankova S."/>
            <person name="Khrameeva E."/>
            <person name="Chekanov N."/>
            <person name="Fan G."/>
            <person name="Xiao A."/>
            <person name="Zhang H."/>
            <person name="Xu X."/>
            <person name="Yang H."/>
            <person name="Solovyev V."/>
            <person name="Lee S.M."/>
            <person name="Liu X."/>
            <person name="Afonnikov D.A."/>
            <person name="Skryabin K.G."/>
        </authorList>
    </citation>
    <scope>NUCLEOTIDE SEQUENCE [LARGE SCALE GENOMIC DNA]</scope>
    <source>
        <strain evidence="13">AK-0245</strain>
        <tissue evidence="13">Whole organism</tissue>
    </source>
</reference>
<dbReference type="OrthoDB" id="25308at2759"/>
<evidence type="ECO:0000256" key="8">
    <source>
        <dbReference type="PIRNR" id="PIRNR038186"/>
    </source>
</evidence>
<gene>
    <name evidence="13" type="ORF">CRM22_002213</name>
</gene>
<dbReference type="PIRSF" id="PIRSF038186">
    <property type="entry name" value="ITPK"/>
    <property type="match status" value="1"/>
</dbReference>
<name>A0A4S2MD15_OPIFE</name>
<dbReference type="GO" id="GO:0052725">
    <property type="term" value="F:inositol-1,3,4-trisphosphate 6-kinase activity"/>
    <property type="evidence" value="ECO:0007669"/>
    <property type="project" value="InterPro"/>
</dbReference>
<evidence type="ECO:0000256" key="5">
    <source>
        <dbReference type="ARBA" id="ARBA00022777"/>
    </source>
</evidence>
<accession>A0A4S2MD15</accession>
<dbReference type="Pfam" id="PF17927">
    <property type="entry name" value="Ins134_P3_kin_N"/>
    <property type="match status" value="1"/>
</dbReference>
<dbReference type="EC" id="2.7.1.134" evidence="8"/>
<feature type="binding site" evidence="9">
    <location>
        <position position="188"/>
    </location>
    <ligand>
        <name>1D-myo-inositol 1,3,4-trisphosphate</name>
        <dbReference type="ChEBI" id="CHEBI:58414"/>
    </ligand>
</feature>
<comment type="function">
    <text evidence="8">Kinase that can phosphorylate various inositol polyphosphate such as Ins(3,4,5,6)P4 or Ins(1,3,4)P3.</text>
</comment>
<evidence type="ECO:0000256" key="2">
    <source>
        <dbReference type="ARBA" id="ARBA00022679"/>
    </source>
</evidence>
<feature type="domain" description="Inositol-tetrakisphosphate 1-kinase N-terminal" evidence="12">
    <location>
        <begin position="4"/>
        <end position="85"/>
    </location>
</feature>
<dbReference type="PANTHER" id="PTHR14217:SF1">
    <property type="entry name" value="INOSITOL-TETRAKISPHOSPHATE 1-KINASE"/>
    <property type="match status" value="1"/>
</dbReference>